<feature type="domain" description="PAC" evidence="9">
    <location>
        <begin position="222"/>
        <end position="274"/>
    </location>
</feature>
<dbReference type="InterPro" id="IPR000014">
    <property type="entry name" value="PAS"/>
</dbReference>
<dbReference type="Pfam" id="PF08447">
    <property type="entry name" value="PAS_3"/>
    <property type="match status" value="1"/>
</dbReference>
<dbReference type="SMART" id="SM00091">
    <property type="entry name" value="PAS"/>
    <property type="match status" value="2"/>
</dbReference>
<dbReference type="InterPro" id="IPR005467">
    <property type="entry name" value="His_kinase_dom"/>
</dbReference>
<dbReference type="Pfam" id="PF25487">
    <property type="entry name" value="ETR1_N"/>
    <property type="match status" value="1"/>
</dbReference>
<dbReference type="Pfam" id="PF13426">
    <property type="entry name" value="PAS_9"/>
    <property type="match status" value="1"/>
</dbReference>
<dbReference type="AlphaFoldDB" id="A0AAW9RTG0"/>
<dbReference type="PROSITE" id="PS50112">
    <property type="entry name" value="PAS"/>
    <property type="match status" value="1"/>
</dbReference>
<feature type="transmembrane region" description="Helical" evidence="6">
    <location>
        <begin position="96"/>
        <end position="119"/>
    </location>
</feature>
<dbReference type="InterPro" id="IPR013655">
    <property type="entry name" value="PAS_fold_3"/>
</dbReference>
<keyword evidence="6" id="KW-0812">Transmembrane</keyword>
<keyword evidence="11" id="KW-1185">Reference proteome</keyword>
<evidence type="ECO:0000313" key="10">
    <source>
        <dbReference type="EMBL" id="MEN7546325.1"/>
    </source>
</evidence>
<dbReference type="SUPFAM" id="SSF55785">
    <property type="entry name" value="PYP-like sensor domain (PAS domain)"/>
    <property type="match status" value="2"/>
</dbReference>
<dbReference type="Pfam" id="PF00512">
    <property type="entry name" value="HisKA"/>
    <property type="match status" value="1"/>
</dbReference>
<evidence type="ECO:0000259" key="8">
    <source>
        <dbReference type="PROSITE" id="PS50112"/>
    </source>
</evidence>
<evidence type="ECO:0000256" key="2">
    <source>
        <dbReference type="ARBA" id="ARBA00012438"/>
    </source>
</evidence>
<dbReference type="Gene3D" id="1.10.287.130">
    <property type="match status" value="1"/>
</dbReference>
<dbReference type="SMART" id="SM00387">
    <property type="entry name" value="HATPase_c"/>
    <property type="match status" value="1"/>
</dbReference>
<dbReference type="InterPro" id="IPR004358">
    <property type="entry name" value="Sig_transdc_His_kin-like_C"/>
</dbReference>
<dbReference type="InterPro" id="IPR003661">
    <property type="entry name" value="HisK_dim/P_dom"/>
</dbReference>
<feature type="domain" description="Histidine kinase" evidence="7">
    <location>
        <begin position="421"/>
        <end position="634"/>
    </location>
</feature>
<dbReference type="InterPro" id="IPR000700">
    <property type="entry name" value="PAS-assoc_C"/>
</dbReference>
<feature type="transmembrane region" description="Helical" evidence="6">
    <location>
        <begin position="31"/>
        <end position="55"/>
    </location>
</feature>
<dbReference type="Gene3D" id="3.30.565.10">
    <property type="entry name" value="Histidine kinase-like ATPase, C-terminal domain"/>
    <property type="match status" value="1"/>
</dbReference>
<dbReference type="Gene3D" id="3.30.450.20">
    <property type="entry name" value="PAS domain"/>
    <property type="match status" value="2"/>
</dbReference>
<dbReference type="SMART" id="SM00388">
    <property type="entry name" value="HisKA"/>
    <property type="match status" value="1"/>
</dbReference>
<evidence type="ECO:0000259" key="9">
    <source>
        <dbReference type="PROSITE" id="PS50113"/>
    </source>
</evidence>
<organism evidence="10 11">
    <name type="scientific">Rapidithrix thailandica</name>
    <dbReference type="NCBI Taxonomy" id="413964"/>
    <lineage>
        <taxon>Bacteria</taxon>
        <taxon>Pseudomonadati</taxon>
        <taxon>Bacteroidota</taxon>
        <taxon>Cytophagia</taxon>
        <taxon>Cytophagales</taxon>
        <taxon>Flammeovirgaceae</taxon>
        <taxon>Rapidithrix</taxon>
    </lineage>
</organism>
<proteinExistence type="predicted"/>
<dbReference type="CDD" id="cd00130">
    <property type="entry name" value="PAS"/>
    <property type="match status" value="2"/>
</dbReference>
<reference evidence="10 11" key="1">
    <citation type="submission" date="2024-04" db="EMBL/GenBank/DDBJ databases">
        <title>Novel genus in family Flammeovirgaceae.</title>
        <authorList>
            <person name="Nguyen T.H."/>
            <person name="Vuong T.Q."/>
            <person name="Le H."/>
            <person name="Kim S.-G."/>
        </authorList>
    </citation>
    <scope>NUCLEOTIDE SEQUENCE [LARGE SCALE GENOMIC DNA]</scope>
    <source>
        <strain evidence="10 11">JCM 23209</strain>
    </source>
</reference>
<dbReference type="CDD" id="cd00082">
    <property type="entry name" value="HisKA"/>
    <property type="match status" value="1"/>
</dbReference>
<evidence type="ECO:0000256" key="5">
    <source>
        <dbReference type="ARBA" id="ARBA00022777"/>
    </source>
</evidence>
<protein>
    <recommendedName>
        <fullName evidence="2">histidine kinase</fullName>
        <ecNumber evidence="2">2.7.13.3</ecNumber>
    </recommendedName>
</protein>
<dbReference type="PRINTS" id="PR00344">
    <property type="entry name" value="BCTRLSENSOR"/>
</dbReference>
<evidence type="ECO:0000256" key="1">
    <source>
        <dbReference type="ARBA" id="ARBA00000085"/>
    </source>
</evidence>
<gene>
    <name evidence="10" type="ORF">AAG747_00305</name>
</gene>
<dbReference type="Pfam" id="PF02518">
    <property type="entry name" value="HATPase_c"/>
    <property type="match status" value="1"/>
</dbReference>
<evidence type="ECO:0000256" key="6">
    <source>
        <dbReference type="SAM" id="Phobius"/>
    </source>
</evidence>
<keyword evidence="3" id="KW-0597">Phosphoprotein</keyword>
<comment type="caution">
    <text evidence="10">The sequence shown here is derived from an EMBL/GenBank/DDBJ whole genome shotgun (WGS) entry which is preliminary data.</text>
</comment>
<dbReference type="PROSITE" id="PS50113">
    <property type="entry name" value="PAC"/>
    <property type="match status" value="2"/>
</dbReference>
<keyword evidence="5" id="KW-0418">Kinase</keyword>
<evidence type="ECO:0000259" key="7">
    <source>
        <dbReference type="PROSITE" id="PS50109"/>
    </source>
</evidence>
<sequence>MDQVLDFFSKLIQTEDFPARWVCGKWSDVHGWLYILSNIAIWLAYFTIPVILLYVVSKRQNLPFRKIFLLFTLFILFCGSTHFLDALIFWKPVYRLNAVFLFLTAVVSWITVFATIKILPKTLQLKSPQELETINHQLRQTLKEKKLVDQQFYWAFEYSPVGMAHVGLDGHFLRVNKVLCQITGYTKEELLKTNFQAITYKADTQMGVDHMKKLKKGVIESAQFEKRYVHKEGHTIWAILNTSIVKNENGEPLFLVSQVQDISQRKNAELALKKSEERFRLVFEGAQAGIWDWVDVQKDQEWWSPKFYQLLGYQDREIEASVENFRQLLHPEDLAPTFDLVREHFTHQQAFIIEYRLKTKTGAYKWFLGSGQAQFDTNGQPVRMVGSIIDIDEKKQAEKQLLEKQRKLEVSNRDLASFSYSVSHDLKAPLRSINGYCEILLEDYLDKLDANGQHSINVIVKNAQKMGTLIDDILAYSKVSQQTLTVRTLNMRQIFENVFFELTYGTDRDIEFNVGELKHTQGDQTMVTQLVNNILSNAIKYTSTRSRATIEVQGIETQWGYTYRVKDNGVGFENAFVHKIFGVFERLHKDHEFEGTGVGLAIAKRTVESHGGKIWADSKLNQGTNIYFTLNPTVNHHL</sequence>
<dbReference type="InterPro" id="IPR052162">
    <property type="entry name" value="Sensor_kinase/Photoreceptor"/>
</dbReference>
<feature type="domain" description="PAS" evidence="8">
    <location>
        <begin position="275"/>
        <end position="348"/>
    </location>
</feature>
<comment type="catalytic activity">
    <reaction evidence="1">
        <text>ATP + protein L-histidine = ADP + protein N-phospho-L-histidine.</text>
        <dbReference type="EC" id="2.7.13.3"/>
    </reaction>
</comment>
<dbReference type="Proteomes" id="UP001403385">
    <property type="component" value="Unassembled WGS sequence"/>
</dbReference>
<evidence type="ECO:0000256" key="4">
    <source>
        <dbReference type="ARBA" id="ARBA00022679"/>
    </source>
</evidence>
<dbReference type="PANTHER" id="PTHR43304">
    <property type="entry name" value="PHYTOCHROME-LIKE PROTEIN CPH1"/>
    <property type="match status" value="1"/>
</dbReference>
<dbReference type="SUPFAM" id="SSF47384">
    <property type="entry name" value="Homodimeric domain of signal transducing histidine kinase"/>
    <property type="match status" value="1"/>
</dbReference>
<dbReference type="RefSeq" id="WP_346819113.1">
    <property type="nucleotide sequence ID" value="NZ_JBDKWZ010000001.1"/>
</dbReference>
<dbReference type="InterPro" id="IPR001610">
    <property type="entry name" value="PAC"/>
</dbReference>
<dbReference type="EC" id="2.7.13.3" evidence="2"/>
<dbReference type="InterPro" id="IPR003594">
    <property type="entry name" value="HATPase_dom"/>
</dbReference>
<dbReference type="EMBL" id="JBDKWZ010000001">
    <property type="protein sequence ID" value="MEN7546325.1"/>
    <property type="molecule type" value="Genomic_DNA"/>
</dbReference>
<dbReference type="NCBIfam" id="TIGR00229">
    <property type="entry name" value="sensory_box"/>
    <property type="match status" value="2"/>
</dbReference>
<dbReference type="SUPFAM" id="SSF55874">
    <property type="entry name" value="ATPase domain of HSP90 chaperone/DNA topoisomerase II/histidine kinase"/>
    <property type="match status" value="1"/>
</dbReference>
<keyword evidence="4" id="KW-0808">Transferase</keyword>
<feature type="domain" description="PAC" evidence="9">
    <location>
        <begin position="351"/>
        <end position="403"/>
    </location>
</feature>
<dbReference type="FunFam" id="3.30.565.10:FF:000006">
    <property type="entry name" value="Sensor histidine kinase WalK"/>
    <property type="match status" value="1"/>
</dbReference>
<keyword evidence="6" id="KW-1133">Transmembrane helix</keyword>
<feature type="transmembrane region" description="Helical" evidence="6">
    <location>
        <begin position="67"/>
        <end position="90"/>
    </location>
</feature>
<evidence type="ECO:0000313" key="11">
    <source>
        <dbReference type="Proteomes" id="UP001403385"/>
    </source>
</evidence>
<dbReference type="PANTHER" id="PTHR43304:SF1">
    <property type="entry name" value="PAC DOMAIN-CONTAINING PROTEIN"/>
    <property type="match status" value="1"/>
</dbReference>
<name>A0AAW9RTG0_9BACT</name>
<dbReference type="InterPro" id="IPR036890">
    <property type="entry name" value="HATPase_C_sf"/>
</dbReference>
<dbReference type="InterPro" id="IPR036097">
    <property type="entry name" value="HisK_dim/P_sf"/>
</dbReference>
<dbReference type="InterPro" id="IPR058544">
    <property type="entry name" value="ETR1_N"/>
</dbReference>
<evidence type="ECO:0000256" key="3">
    <source>
        <dbReference type="ARBA" id="ARBA00022553"/>
    </source>
</evidence>
<dbReference type="SMART" id="SM00086">
    <property type="entry name" value="PAC"/>
    <property type="match status" value="2"/>
</dbReference>
<dbReference type="GO" id="GO:0000155">
    <property type="term" value="F:phosphorelay sensor kinase activity"/>
    <property type="evidence" value="ECO:0007669"/>
    <property type="project" value="InterPro"/>
</dbReference>
<dbReference type="PROSITE" id="PS50109">
    <property type="entry name" value="HIS_KIN"/>
    <property type="match status" value="1"/>
</dbReference>
<dbReference type="InterPro" id="IPR035965">
    <property type="entry name" value="PAS-like_dom_sf"/>
</dbReference>
<keyword evidence="6" id="KW-0472">Membrane</keyword>
<accession>A0AAW9RTG0</accession>